<keyword evidence="6" id="KW-1185">Reference proteome</keyword>
<protein>
    <submittedName>
        <fullName evidence="5">TetR/AcrR family transcriptional regulator</fullName>
    </submittedName>
</protein>
<evidence type="ECO:0000313" key="6">
    <source>
        <dbReference type="Proteomes" id="UP001379533"/>
    </source>
</evidence>
<dbReference type="PANTHER" id="PTHR30055:SF223">
    <property type="entry name" value="HTH-TYPE TRANSCRIPTIONAL REGULATOR UIDR"/>
    <property type="match status" value="1"/>
</dbReference>
<dbReference type="InterPro" id="IPR001647">
    <property type="entry name" value="HTH_TetR"/>
</dbReference>
<accession>A0ABZ2K9F1</accession>
<evidence type="ECO:0000313" key="5">
    <source>
        <dbReference type="EMBL" id="WXA94195.1"/>
    </source>
</evidence>
<evidence type="ECO:0000259" key="4">
    <source>
        <dbReference type="PROSITE" id="PS50977"/>
    </source>
</evidence>
<dbReference type="InterPro" id="IPR009057">
    <property type="entry name" value="Homeodomain-like_sf"/>
</dbReference>
<sequence length="225" mass="24084">MAAKRRAEMVEETRAKLIQAARRAFAAQGYAAASMDELTAEVGLTRGALYHNFGDKKGLLQAVIDQIDAEMGLRLRAAAEQAENAWVGFLDANITYIEMALEPEIQRIMLLDGPAVLGDPSQWPNQTACLRTTTQTIQALIDEGMVKAVDAEAAARLLNGAALNASLWIAASEDPHAVFAKAVEAFRCLATGLLRGEKKNAGPCREREGGSDSGTKPTFSPGDEP</sequence>
<dbReference type="EMBL" id="CP089982">
    <property type="protein sequence ID" value="WXA94195.1"/>
    <property type="molecule type" value="Genomic_DNA"/>
</dbReference>
<name>A0ABZ2K9F1_9BACT</name>
<dbReference type="SUPFAM" id="SSF46689">
    <property type="entry name" value="Homeodomain-like"/>
    <property type="match status" value="1"/>
</dbReference>
<dbReference type="Pfam" id="PF21351">
    <property type="entry name" value="TetR_C_41"/>
    <property type="match status" value="1"/>
</dbReference>
<dbReference type="PRINTS" id="PR00455">
    <property type="entry name" value="HTHTETR"/>
</dbReference>
<organism evidence="5 6">
    <name type="scientific">Pendulispora brunnea</name>
    <dbReference type="NCBI Taxonomy" id="2905690"/>
    <lineage>
        <taxon>Bacteria</taxon>
        <taxon>Pseudomonadati</taxon>
        <taxon>Myxococcota</taxon>
        <taxon>Myxococcia</taxon>
        <taxon>Myxococcales</taxon>
        <taxon>Sorangiineae</taxon>
        <taxon>Pendulisporaceae</taxon>
        <taxon>Pendulispora</taxon>
    </lineage>
</organism>
<evidence type="ECO:0000256" key="1">
    <source>
        <dbReference type="ARBA" id="ARBA00023125"/>
    </source>
</evidence>
<dbReference type="Gene3D" id="1.10.357.10">
    <property type="entry name" value="Tetracycline Repressor, domain 2"/>
    <property type="match status" value="1"/>
</dbReference>
<dbReference type="InterPro" id="IPR049484">
    <property type="entry name" value="Rv0078-like_C"/>
</dbReference>
<keyword evidence="1 2" id="KW-0238">DNA-binding</keyword>
<dbReference type="RefSeq" id="WP_394844797.1">
    <property type="nucleotide sequence ID" value="NZ_CP089982.1"/>
</dbReference>
<feature type="domain" description="HTH tetR-type" evidence="4">
    <location>
        <begin position="11"/>
        <end position="71"/>
    </location>
</feature>
<feature type="DNA-binding region" description="H-T-H motif" evidence="2">
    <location>
        <begin position="34"/>
        <end position="53"/>
    </location>
</feature>
<dbReference type="PROSITE" id="PS50977">
    <property type="entry name" value="HTH_TETR_2"/>
    <property type="match status" value="1"/>
</dbReference>
<evidence type="ECO:0000256" key="2">
    <source>
        <dbReference type="PROSITE-ProRule" id="PRU00335"/>
    </source>
</evidence>
<dbReference type="PANTHER" id="PTHR30055">
    <property type="entry name" value="HTH-TYPE TRANSCRIPTIONAL REGULATOR RUTR"/>
    <property type="match status" value="1"/>
</dbReference>
<dbReference type="InterPro" id="IPR050109">
    <property type="entry name" value="HTH-type_TetR-like_transc_reg"/>
</dbReference>
<dbReference type="Proteomes" id="UP001379533">
    <property type="component" value="Chromosome"/>
</dbReference>
<reference evidence="5 6" key="1">
    <citation type="submission" date="2021-12" db="EMBL/GenBank/DDBJ databases">
        <title>Discovery of the Pendulisporaceae a myxobacterial family with distinct sporulation behavior and unique specialized metabolism.</title>
        <authorList>
            <person name="Garcia R."/>
            <person name="Popoff A."/>
            <person name="Bader C.D."/>
            <person name="Loehr J."/>
            <person name="Walesch S."/>
            <person name="Walt C."/>
            <person name="Boldt J."/>
            <person name="Bunk B."/>
            <person name="Haeckl F.J.F.P.J."/>
            <person name="Gunesch A.P."/>
            <person name="Birkelbach J."/>
            <person name="Nuebel U."/>
            <person name="Pietschmann T."/>
            <person name="Bach T."/>
            <person name="Mueller R."/>
        </authorList>
    </citation>
    <scope>NUCLEOTIDE SEQUENCE [LARGE SCALE GENOMIC DNA]</scope>
    <source>
        <strain evidence="5 6">MSr12523</strain>
    </source>
</reference>
<feature type="region of interest" description="Disordered" evidence="3">
    <location>
        <begin position="199"/>
        <end position="225"/>
    </location>
</feature>
<feature type="compositionally biased region" description="Basic and acidic residues" evidence="3">
    <location>
        <begin position="199"/>
        <end position="210"/>
    </location>
</feature>
<proteinExistence type="predicted"/>
<dbReference type="Pfam" id="PF00440">
    <property type="entry name" value="TetR_N"/>
    <property type="match status" value="1"/>
</dbReference>
<gene>
    <name evidence="5" type="ORF">LZC95_48095</name>
</gene>
<evidence type="ECO:0000256" key="3">
    <source>
        <dbReference type="SAM" id="MobiDB-lite"/>
    </source>
</evidence>